<dbReference type="NCBIfam" id="TIGR02532">
    <property type="entry name" value="IV_pilin_GFxxxE"/>
    <property type="match status" value="1"/>
</dbReference>
<comment type="caution">
    <text evidence="2">The sequence shown here is derived from an EMBL/GenBank/DDBJ whole genome shotgun (WGS) entry which is preliminary data.</text>
</comment>
<accession>A0A1F5WEC1</accession>
<protein>
    <recommendedName>
        <fullName evidence="4">General secretion pathway GspH domain-containing protein</fullName>
    </recommendedName>
</protein>
<dbReference type="PROSITE" id="PS00409">
    <property type="entry name" value="PROKAR_NTER_METHYL"/>
    <property type="match status" value="1"/>
</dbReference>
<dbReference type="AlphaFoldDB" id="A0A1F5WEC1"/>
<proteinExistence type="predicted"/>
<reference evidence="2 3" key="1">
    <citation type="journal article" date="2016" name="Nat. Commun.">
        <title>Thousands of microbial genomes shed light on interconnected biogeochemical processes in an aquifer system.</title>
        <authorList>
            <person name="Anantharaman K."/>
            <person name="Brown C.T."/>
            <person name="Hug L.A."/>
            <person name="Sharon I."/>
            <person name="Castelle C.J."/>
            <person name="Probst A.J."/>
            <person name="Thomas B.C."/>
            <person name="Singh A."/>
            <person name="Wilkins M.J."/>
            <person name="Karaoz U."/>
            <person name="Brodie E.L."/>
            <person name="Williams K.H."/>
            <person name="Hubbard S.S."/>
            <person name="Banfield J.F."/>
        </authorList>
    </citation>
    <scope>NUCLEOTIDE SEQUENCE [LARGE SCALE GENOMIC DNA]</scope>
</reference>
<feature type="transmembrane region" description="Helical" evidence="1">
    <location>
        <begin position="12"/>
        <end position="37"/>
    </location>
</feature>
<dbReference type="SUPFAM" id="SSF54523">
    <property type="entry name" value="Pili subunits"/>
    <property type="match status" value="1"/>
</dbReference>
<organism evidence="2 3">
    <name type="scientific">Candidatus Giovannonibacteria bacterium RIFCSPHIGHO2_02_FULL_46_20</name>
    <dbReference type="NCBI Taxonomy" id="1798338"/>
    <lineage>
        <taxon>Bacteria</taxon>
        <taxon>Candidatus Giovannoniibacteriota</taxon>
    </lineage>
</organism>
<dbReference type="InterPro" id="IPR012902">
    <property type="entry name" value="N_methyl_site"/>
</dbReference>
<dbReference type="Gene3D" id="3.30.700.10">
    <property type="entry name" value="Glycoprotein, Type 4 Pilin"/>
    <property type="match status" value="1"/>
</dbReference>
<dbReference type="STRING" id="1798338.A3J56_00630"/>
<keyword evidence="1" id="KW-0812">Transmembrane</keyword>
<dbReference type="Proteomes" id="UP000178406">
    <property type="component" value="Unassembled WGS sequence"/>
</dbReference>
<dbReference type="EMBL" id="MFHQ01000039">
    <property type="protein sequence ID" value="OGF73631.1"/>
    <property type="molecule type" value="Genomic_DNA"/>
</dbReference>
<keyword evidence="1" id="KW-0472">Membrane</keyword>
<sequence>MQNILKNNNARGITLLELLVVLGVLAIVATLLTGALAEFRTTSALAEAKSEIIGILRDARSRTIASRNNMQYGVHFDLAENIVALFEGDTYNAVSPSNEIYRLRASRITAIVLGGTSDVIFARLSGTASVSGTIVLSATRDSSKTETITILTSGVVQ</sequence>
<name>A0A1F5WEC1_9BACT</name>
<evidence type="ECO:0000256" key="1">
    <source>
        <dbReference type="SAM" id="Phobius"/>
    </source>
</evidence>
<evidence type="ECO:0000313" key="3">
    <source>
        <dbReference type="Proteomes" id="UP000178406"/>
    </source>
</evidence>
<evidence type="ECO:0008006" key="4">
    <source>
        <dbReference type="Google" id="ProtNLM"/>
    </source>
</evidence>
<gene>
    <name evidence="2" type="ORF">A3J56_00630</name>
</gene>
<dbReference type="InterPro" id="IPR045584">
    <property type="entry name" value="Pilin-like"/>
</dbReference>
<dbReference type="Pfam" id="PF07963">
    <property type="entry name" value="N_methyl"/>
    <property type="match status" value="1"/>
</dbReference>
<keyword evidence="1" id="KW-1133">Transmembrane helix</keyword>
<evidence type="ECO:0000313" key="2">
    <source>
        <dbReference type="EMBL" id="OGF73631.1"/>
    </source>
</evidence>